<dbReference type="AlphaFoldDB" id="A0A844AS99"/>
<name>A0A844AS99_9RHOB</name>
<organism evidence="1 2">
    <name type="scientific">Tritonibacter aquimaris</name>
    <dbReference type="NCBI Taxonomy" id="2663379"/>
    <lineage>
        <taxon>Bacteria</taxon>
        <taxon>Pseudomonadati</taxon>
        <taxon>Pseudomonadota</taxon>
        <taxon>Alphaproteobacteria</taxon>
        <taxon>Rhodobacterales</taxon>
        <taxon>Paracoccaceae</taxon>
        <taxon>Tritonibacter</taxon>
    </lineage>
</organism>
<gene>
    <name evidence="1" type="ORF">GG681_05610</name>
</gene>
<keyword evidence="2" id="KW-1185">Reference proteome</keyword>
<proteinExistence type="predicted"/>
<evidence type="ECO:0000313" key="2">
    <source>
        <dbReference type="Proteomes" id="UP000436694"/>
    </source>
</evidence>
<reference evidence="1 2" key="1">
    <citation type="submission" date="2019-10" db="EMBL/GenBank/DDBJ databases">
        <title>Epibacterium sp. nov., isolated from seawater.</title>
        <authorList>
            <person name="Zhang X."/>
            <person name="Li N."/>
        </authorList>
    </citation>
    <scope>NUCLEOTIDE SEQUENCE [LARGE SCALE GENOMIC DNA]</scope>
    <source>
        <strain evidence="1 2">SM1969</strain>
    </source>
</reference>
<dbReference type="Proteomes" id="UP000436694">
    <property type="component" value="Unassembled WGS sequence"/>
</dbReference>
<protein>
    <submittedName>
        <fullName evidence="1">Uncharacterized protein</fullName>
    </submittedName>
</protein>
<accession>A0A844AS99</accession>
<dbReference type="EMBL" id="WIXK01000002">
    <property type="protein sequence ID" value="MQY42108.1"/>
    <property type="molecule type" value="Genomic_DNA"/>
</dbReference>
<comment type="caution">
    <text evidence="1">The sequence shown here is derived from an EMBL/GenBank/DDBJ whole genome shotgun (WGS) entry which is preliminary data.</text>
</comment>
<sequence>MRQTAYAAARVGNRLDTELATQLRIYLRADFENADSWSALRRALRNKGFSLKVEQGRLRLVDSLSRVDICSTGFLGFPLAQLEREFGASLESNLWNSWVIG</sequence>
<evidence type="ECO:0000313" key="1">
    <source>
        <dbReference type="EMBL" id="MQY42108.1"/>
    </source>
</evidence>